<sequence>MFWKLRITHMHMVQIAVLLIVVMMSWGKRMGSSLMSPLKSTLKQELEINNTQWASLISMVWVVGTVSPFIAGLLLDIMGAPLAGIVAIALILLGNGVCAIAVGVRKFSVFLAGRAIYSLGGGAVFLVGEVILLKWFKGRQLPIAFGCLSTIGGIMAFSGPATVSTVLNRHTNITVPFWIATGLSALGLLCFAVYGLIHRSHFARDIEQTNDDPSSSDTDIETEFNSEHSFTNKQYVSKHSLNTYSELESIKDIKQDVKSLHDSEILSTAPDSSVNVKAPNSKTKHLDRSTSISSFAKTAKKCKRLVVGIATLSESYWYVLLCISIQGTLFIPLHEVIPEMMETEWGYTPAQSSKLFVYLHIIPIVMHIILGIFINRLGHRLNVFLGGSMLAFLASVFMAFVRKVPLLVSLIMMNLSGAMVPAAIFSMTNLVIDNGEIAGAALGLIRSAEFASVTLMEMLDGLLQDADHNHYDTVLIGLVAFAGLLLFVGIISVVVDYMANDGHLNSADPYKPLKTIPEPRLHGTDTSATDRTVVTTPTKEGDIVIRAVSNEWHIKVPTRRYIYLGIIGILFGTAWCLYIGLLIRM</sequence>
<dbReference type="AlphaFoldDB" id="A0A2G5BKT8"/>
<comment type="catalytic activity">
    <reaction evidence="18">
        <text>L-histidyl-L-alpha-amino acid(out) = L-histidyl-L-alpha-amino acid(in)</text>
        <dbReference type="Rhea" id="RHEA:79379"/>
        <dbReference type="ChEBI" id="CHEBI:229964"/>
    </reaction>
</comment>
<evidence type="ECO:0000256" key="21">
    <source>
        <dbReference type="ARBA" id="ARBA00044985"/>
    </source>
</evidence>
<comment type="function">
    <text evidence="23">Lysosomal dipeptide uniporter that selectively exports lysine, arginine or histidine-containing dipeptides with a net positive charge from the lysosome lumen into the cytosol. Could play a role in a specific type of protein O-glycosylation indirectly regulating macrophages migration and tissue invasion. Also essential for liver homeostasis.</text>
</comment>
<evidence type="ECO:0000256" key="23">
    <source>
        <dbReference type="ARBA" id="ARBA00045709"/>
    </source>
</evidence>
<evidence type="ECO:0000256" key="10">
    <source>
        <dbReference type="ARBA" id="ARBA00044881"/>
    </source>
</evidence>
<evidence type="ECO:0000256" key="4">
    <source>
        <dbReference type="ARBA" id="ARBA00022692"/>
    </source>
</evidence>
<evidence type="ECO:0000313" key="27">
    <source>
        <dbReference type="EMBL" id="PIA19377.1"/>
    </source>
</evidence>
<feature type="domain" description="Major facilitator superfamily (MFS) profile" evidence="26">
    <location>
        <begin position="17"/>
        <end position="500"/>
    </location>
</feature>
<comment type="catalytic activity">
    <reaction evidence="11">
        <text>L-alpha-aminoacyl-L-histidine(out) = L-alpha-aminoacyl-L-histidine(in)</text>
        <dbReference type="Rhea" id="RHEA:79375"/>
        <dbReference type="ChEBI" id="CHEBI:229967"/>
    </reaction>
</comment>
<evidence type="ECO:0000256" key="5">
    <source>
        <dbReference type="ARBA" id="ARBA00022989"/>
    </source>
</evidence>
<dbReference type="Proteomes" id="UP000242474">
    <property type="component" value="Unassembled WGS sequence"/>
</dbReference>
<comment type="catalytic activity">
    <reaction evidence="10">
        <text>L-alpha-aminoacyl-L-arginine(out) = L-alpha-aminoacyl-L-arginine(in)</text>
        <dbReference type="Rhea" id="RHEA:79367"/>
        <dbReference type="ChEBI" id="CHEBI:229968"/>
    </reaction>
</comment>
<name>A0A2G5BKT8_COERN</name>
<evidence type="ECO:0000313" key="28">
    <source>
        <dbReference type="Proteomes" id="UP000242474"/>
    </source>
</evidence>
<comment type="catalytic activity">
    <reaction evidence="12">
        <text>L-lysyl-L-alpha-amino acid(out) = L-lysyl-L-alpha-amino acid(in)</text>
        <dbReference type="Rhea" id="RHEA:79387"/>
        <dbReference type="ChEBI" id="CHEBI:229965"/>
    </reaction>
</comment>
<feature type="transmembrane region" description="Helical" evidence="25">
    <location>
        <begin position="561"/>
        <end position="583"/>
    </location>
</feature>
<keyword evidence="5 25" id="KW-1133">Transmembrane helix</keyword>
<evidence type="ECO:0000256" key="9">
    <source>
        <dbReference type="ARBA" id="ARBA00044878"/>
    </source>
</evidence>
<evidence type="ECO:0000256" key="6">
    <source>
        <dbReference type="ARBA" id="ARBA00023136"/>
    </source>
</evidence>
<keyword evidence="3" id="KW-0813">Transport</keyword>
<evidence type="ECO:0000256" key="22">
    <source>
        <dbReference type="ARBA" id="ARBA00045018"/>
    </source>
</evidence>
<comment type="subcellular location">
    <subcellularLocation>
        <location evidence="1">Lysosome membrane</location>
        <topology evidence="1">Multi-pass membrane protein</topology>
    </subcellularLocation>
</comment>
<dbReference type="Pfam" id="PF07690">
    <property type="entry name" value="MFS_1"/>
    <property type="match status" value="1"/>
</dbReference>
<keyword evidence="6 25" id="KW-0472">Membrane</keyword>
<evidence type="ECO:0000256" key="2">
    <source>
        <dbReference type="ARBA" id="ARBA00008335"/>
    </source>
</evidence>
<evidence type="ECO:0000256" key="11">
    <source>
        <dbReference type="ARBA" id="ARBA00044884"/>
    </source>
</evidence>
<dbReference type="PANTHER" id="PTHR23512">
    <property type="entry name" value="MAJOR FACILITATOR SUPERFAMILY DOMAIN-CONTAINING PROTEIN 1"/>
    <property type="match status" value="1"/>
</dbReference>
<evidence type="ECO:0000256" key="17">
    <source>
        <dbReference type="ARBA" id="ARBA00044903"/>
    </source>
</evidence>
<comment type="catalytic activity">
    <reaction evidence="15">
        <text>L-arginyl-L-alpha-amino acid(out) = L-arginyl-L-alpha-amino acid(in)</text>
        <dbReference type="Rhea" id="RHEA:79371"/>
        <dbReference type="ChEBI" id="CHEBI:84315"/>
    </reaction>
</comment>
<comment type="catalytic activity">
    <reaction evidence="14">
        <text>L-aspartyl-L-lysine(out) = L-aspartyl-L-lysine(in)</text>
        <dbReference type="Rhea" id="RHEA:79411"/>
        <dbReference type="ChEBI" id="CHEBI:229953"/>
    </reaction>
</comment>
<dbReference type="InterPro" id="IPR036259">
    <property type="entry name" value="MFS_trans_sf"/>
</dbReference>
<dbReference type="EMBL" id="KZ303487">
    <property type="protein sequence ID" value="PIA19377.1"/>
    <property type="molecule type" value="Genomic_DNA"/>
</dbReference>
<evidence type="ECO:0000256" key="8">
    <source>
        <dbReference type="ARBA" id="ARBA00044876"/>
    </source>
</evidence>
<feature type="transmembrane region" description="Helical" evidence="25">
    <location>
        <begin position="82"/>
        <end position="104"/>
    </location>
</feature>
<comment type="catalytic activity">
    <reaction evidence="9">
        <text>L-histidyl-glycine(out) = L-histidyl-glycine(in)</text>
        <dbReference type="Rhea" id="RHEA:79395"/>
        <dbReference type="ChEBI" id="CHEBI:229957"/>
    </reaction>
</comment>
<comment type="catalytic activity">
    <reaction evidence="19">
        <text>L-alanyl-L-lysine(out) = L-alanyl-L-lysine(in)</text>
        <dbReference type="Rhea" id="RHEA:79415"/>
        <dbReference type="ChEBI" id="CHEBI:192470"/>
    </reaction>
</comment>
<feature type="transmembrane region" description="Helical" evidence="25">
    <location>
        <begin position="143"/>
        <end position="163"/>
    </location>
</feature>
<feature type="transmembrane region" description="Helical" evidence="25">
    <location>
        <begin position="381"/>
        <end position="400"/>
    </location>
</feature>
<evidence type="ECO:0000256" key="15">
    <source>
        <dbReference type="ARBA" id="ARBA00044899"/>
    </source>
</evidence>
<dbReference type="PROSITE" id="PS50850">
    <property type="entry name" value="MFS"/>
    <property type="match status" value="1"/>
</dbReference>
<reference evidence="27 28" key="1">
    <citation type="journal article" date="2015" name="Genome Biol. Evol.">
        <title>Phylogenomic analyses indicate that early fungi evolved digesting cell walls of algal ancestors of land plants.</title>
        <authorList>
            <person name="Chang Y."/>
            <person name="Wang S."/>
            <person name="Sekimoto S."/>
            <person name="Aerts A.L."/>
            <person name="Choi C."/>
            <person name="Clum A."/>
            <person name="LaButti K.M."/>
            <person name="Lindquist E.A."/>
            <person name="Yee Ngan C."/>
            <person name="Ohm R.A."/>
            <person name="Salamov A.A."/>
            <person name="Grigoriev I.V."/>
            <person name="Spatafora J.W."/>
            <person name="Berbee M.L."/>
        </authorList>
    </citation>
    <scope>NUCLEOTIDE SEQUENCE [LARGE SCALE GENOMIC DNA]</scope>
    <source>
        <strain evidence="27 28">NRRL 1564</strain>
    </source>
</reference>
<dbReference type="SUPFAM" id="SSF103473">
    <property type="entry name" value="MFS general substrate transporter"/>
    <property type="match status" value="1"/>
</dbReference>
<evidence type="ECO:0000256" key="1">
    <source>
        <dbReference type="ARBA" id="ARBA00004155"/>
    </source>
</evidence>
<organism evidence="27 28">
    <name type="scientific">Coemansia reversa (strain ATCC 12441 / NRRL 1564)</name>
    <dbReference type="NCBI Taxonomy" id="763665"/>
    <lineage>
        <taxon>Eukaryota</taxon>
        <taxon>Fungi</taxon>
        <taxon>Fungi incertae sedis</taxon>
        <taxon>Zoopagomycota</taxon>
        <taxon>Kickxellomycotina</taxon>
        <taxon>Kickxellomycetes</taxon>
        <taxon>Kickxellales</taxon>
        <taxon>Kickxellaceae</taxon>
        <taxon>Coemansia</taxon>
    </lineage>
</organism>
<keyword evidence="7" id="KW-0458">Lysosome</keyword>
<dbReference type="InterPro" id="IPR052187">
    <property type="entry name" value="MFSD1"/>
</dbReference>
<keyword evidence="4 25" id="KW-0812">Transmembrane</keyword>
<dbReference type="PANTHER" id="PTHR23512:SF3">
    <property type="entry name" value="MAJOR FACILITATOR SUPERFAMILY DOMAIN-CONTAINING PROTEIN 1"/>
    <property type="match status" value="1"/>
</dbReference>
<evidence type="ECO:0000256" key="20">
    <source>
        <dbReference type="ARBA" id="ARBA00044924"/>
    </source>
</evidence>
<comment type="catalytic activity">
    <reaction evidence="8">
        <text>L-lysyl-L-alanine(out) = L-lysyl-L-alanine(in)</text>
        <dbReference type="Rhea" id="RHEA:79399"/>
        <dbReference type="ChEBI" id="CHEBI:229954"/>
    </reaction>
</comment>
<evidence type="ECO:0000256" key="7">
    <source>
        <dbReference type="ARBA" id="ARBA00023228"/>
    </source>
</evidence>
<feature type="transmembrane region" description="Helical" evidence="25">
    <location>
        <begin position="475"/>
        <end position="495"/>
    </location>
</feature>
<proteinExistence type="inferred from homology"/>
<comment type="catalytic activity">
    <reaction evidence="16">
        <text>L-lysyl-L-lysine(out) = L-lysyl-L-lysine(in)</text>
        <dbReference type="Rhea" id="RHEA:79403"/>
        <dbReference type="ChEBI" id="CHEBI:229956"/>
    </reaction>
</comment>
<feature type="transmembrane region" description="Helical" evidence="25">
    <location>
        <begin position="406"/>
        <end position="425"/>
    </location>
</feature>
<feature type="transmembrane region" description="Helical" evidence="25">
    <location>
        <begin position="175"/>
        <end position="197"/>
    </location>
</feature>
<evidence type="ECO:0000256" key="13">
    <source>
        <dbReference type="ARBA" id="ARBA00044893"/>
    </source>
</evidence>
<feature type="transmembrane region" description="Helical" evidence="25">
    <location>
        <begin position="355"/>
        <end position="374"/>
    </location>
</feature>
<evidence type="ECO:0000256" key="24">
    <source>
        <dbReference type="ARBA" id="ARBA00046376"/>
    </source>
</evidence>
<dbReference type="STRING" id="763665.A0A2G5BKT8"/>
<dbReference type="InterPro" id="IPR020846">
    <property type="entry name" value="MFS_dom"/>
</dbReference>
<evidence type="ECO:0000256" key="3">
    <source>
        <dbReference type="ARBA" id="ARBA00022448"/>
    </source>
</evidence>
<evidence type="ECO:0000256" key="16">
    <source>
        <dbReference type="ARBA" id="ARBA00044900"/>
    </source>
</evidence>
<comment type="catalytic activity">
    <reaction evidence="13">
        <text>L-alpha-aminoacyl-L-lysine(out) = L-alpha-aminoacyl-L-lysine(in)</text>
        <dbReference type="Rhea" id="RHEA:79383"/>
        <dbReference type="ChEBI" id="CHEBI:229966"/>
    </reaction>
</comment>
<feature type="transmembrane region" description="Helical" evidence="25">
    <location>
        <begin position="437"/>
        <end position="455"/>
    </location>
</feature>
<evidence type="ECO:0000256" key="14">
    <source>
        <dbReference type="ARBA" id="ARBA00044898"/>
    </source>
</evidence>
<comment type="similarity">
    <text evidence="2">Belongs to the major facilitator superfamily.</text>
</comment>
<comment type="catalytic activity">
    <reaction evidence="17">
        <text>L-arginyl-glycine(out) = L-arginyl-glycine(in)</text>
        <dbReference type="Rhea" id="RHEA:79391"/>
        <dbReference type="ChEBI" id="CHEBI:229955"/>
    </reaction>
</comment>
<dbReference type="GO" id="GO:0022857">
    <property type="term" value="F:transmembrane transporter activity"/>
    <property type="evidence" value="ECO:0007669"/>
    <property type="project" value="InterPro"/>
</dbReference>
<dbReference type="InterPro" id="IPR011701">
    <property type="entry name" value="MFS"/>
</dbReference>
<dbReference type="Gene3D" id="1.20.1250.20">
    <property type="entry name" value="MFS general substrate transporter like domains"/>
    <property type="match status" value="2"/>
</dbReference>
<evidence type="ECO:0000256" key="19">
    <source>
        <dbReference type="ARBA" id="ARBA00044919"/>
    </source>
</evidence>
<feature type="transmembrane region" description="Helical" evidence="25">
    <location>
        <begin position="305"/>
        <end position="331"/>
    </location>
</feature>
<evidence type="ECO:0000256" key="18">
    <source>
        <dbReference type="ARBA" id="ARBA00044912"/>
    </source>
</evidence>
<evidence type="ECO:0000256" key="12">
    <source>
        <dbReference type="ARBA" id="ARBA00044891"/>
    </source>
</evidence>
<comment type="catalytic activity">
    <reaction evidence="20">
        <text>L-lysyl-glycine(out) = L-lysyl-glycine(in)</text>
        <dbReference type="Rhea" id="RHEA:79407"/>
        <dbReference type="ChEBI" id="CHEBI:191202"/>
    </reaction>
</comment>
<dbReference type="OrthoDB" id="424834at2759"/>
<feature type="transmembrane region" description="Helical" evidence="25">
    <location>
        <begin position="116"/>
        <end position="136"/>
    </location>
</feature>
<evidence type="ECO:0000259" key="26">
    <source>
        <dbReference type="PROSITE" id="PS50850"/>
    </source>
</evidence>
<comment type="subunit">
    <text evidence="24">Homodimer. Interacts with lysosomal protein GLMP (via lumenal domain); the interaction starts while both proteins are still in the endoplasmic reticulum and is required for stabilization of MFSD1 in lysosomes but has no direct effect on its targeting to lysosomes or transporter activity.</text>
</comment>
<keyword evidence="28" id="KW-1185">Reference proteome</keyword>
<accession>A0A2G5BKT8</accession>
<evidence type="ECO:0000256" key="25">
    <source>
        <dbReference type="SAM" id="Phobius"/>
    </source>
</evidence>
<feature type="transmembrane region" description="Helical" evidence="25">
    <location>
        <begin position="51"/>
        <end position="75"/>
    </location>
</feature>
<protein>
    <recommendedName>
        <fullName evidence="21">Lysosomal dipeptide transporter MFSD1</fullName>
    </recommendedName>
    <alternativeName>
        <fullName evidence="22">Major facilitator superfamily domain-containing protein 1</fullName>
    </alternativeName>
</protein>
<gene>
    <name evidence="27" type="ORF">COEREDRAFT_84671</name>
</gene>